<dbReference type="EMBL" id="VMNX01000003">
    <property type="protein sequence ID" value="MPY47517.1"/>
    <property type="molecule type" value="Genomic_DNA"/>
</dbReference>
<evidence type="ECO:0000313" key="2">
    <source>
        <dbReference type="Proteomes" id="UP000373149"/>
    </source>
</evidence>
<gene>
    <name evidence="1" type="ORF">FPZ41_02455</name>
</gene>
<accession>A0A5N8WJW0</accession>
<proteinExistence type="predicted"/>
<dbReference type="RefSeq" id="WP_152858527.1">
    <property type="nucleotide sequence ID" value="NZ_VMNX01000003.1"/>
</dbReference>
<keyword evidence="2" id="KW-1185">Reference proteome</keyword>
<evidence type="ECO:0000313" key="1">
    <source>
        <dbReference type="EMBL" id="MPY47517.1"/>
    </source>
</evidence>
<dbReference type="AlphaFoldDB" id="A0A5N8WJW0"/>
<sequence>MPLPHFELSSSQYRLLAEAIVAPVPDPATAEAAQRECLARGLDPDDVRADASELLLLGLVVRERRALALTPLGAAVHYRLAHEEAEQRLAAVVQVAEAADDVSPRLARAVRQLAQGSLSLGEALAEVGGGD</sequence>
<comment type="caution">
    <text evidence="1">The sequence shown here is derived from an EMBL/GenBank/DDBJ whole genome shotgun (WGS) entry which is preliminary data.</text>
</comment>
<dbReference type="Proteomes" id="UP000373149">
    <property type="component" value="Unassembled WGS sequence"/>
</dbReference>
<protein>
    <submittedName>
        <fullName evidence="1">Uncharacterized protein</fullName>
    </submittedName>
</protein>
<name>A0A5N8WJW0_9ACTN</name>
<organism evidence="1 2">
    <name type="scientific">Streptomyces acidicola</name>
    <dbReference type="NCBI Taxonomy" id="2596892"/>
    <lineage>
        <taxon>Bacteria</taxon>
        <taxon>Bacillati</taxon>
        <taxon>Actinomycetota</taxon>
        <taxon>Actinomycetes</taxon>
        <taxon>Kitasatosporales</taxon>
        <taxon>Streptomycetaceae</taxon>
        <taxon>Streptomyces</taxon>
    </lineage>
</organism>
<reference evidence="1 2" key="1">
    <citation type="submission" date="2019-09" db="EMBL/GenBank/DDBJ databases">
        <authorList>
            <person name="Duangmal K."/>
            <person name="Teo W.F.A."/>
            <person name="Lipun K."/>
        </authorList>
    </citation>
    <scope>NUCLEOTIDE SEQUENCE [LARGE SCALE GENOMIC DNA]</scope>
    <source>
        <strain evidence="1 2">K1PN6</strain>
    </source>
</reference>